<name>A0A8A3PK67_9HELO</name>
<accession>A0A8A3PK67</accession>
<protein>
    <submittedName>
        <fullName evidence="1">Uncharacterized protein</fullName>
    </submittedName>
</protein>
<proteinExistence type="predicted"/>
<evidence type="ECO:0000313" key="2">
    <source>
        <dbReference type="Proteomes" id="UP000672032"/>
    </source>
</evidence>
<dbReference type="AlphaFoldDB" id="A0A8A3PK67"/>
<organism evidence="1 2">
    <name type="scientific">Monilinia vaccinii-corymbosi</name>
    <dbReference type="NCBI Taxonomy" id="61207"/>
    <lineage>
        <taxon>Eukaryota</taxon>
        <taxon>Fungi</taxon>
        <taxon>Dikarya</taxon>
        <taxon>Ascomycota</taxon>
        <taxon>Pezizomycotina</taxon>
        <taxon>Leotiomycetes</taxon>
        <taxon>Helotiales</taxon>
        <taxon>Sclerotiniaceae</taxon>
        <taxon>Monilinia</taxon>
    </lineage>
</organism>
<gene>
    <name evidence="1" type="ORF">DSL72_006840</name>
</gene>
<dbReference type="EMBL" id="CP063410">
    <property type="protein sequence ID" value="QSZ35718.1"/>
    <property type="molecule type" value="Genomic_DNA"/>
</dbReference>
<reference evidence="1" key="1">
    <citation type="submission" date="2020-10" db="EMBL/GenBank/DDBJ databases">
        <title>Genome Sequence of Monilinia vaccinii-corymbosi Sheds Light on Mummy Berry Disease Infection of Blueberry and Mating Type.</title>
        <authorList>
            <person name="Yow A.G."/>
            <person name="Zhang Y."/>
            <person name="Bansal K."/>
            <person name="Eacker S.M."/>
            <person name="Sullivan S."/>
            <person name="Liachko I."/>
            <person name="Cubeta M.A."/>
            <person name="Rollins J.A."/>
            <person name="Ashrafi H."/>
        </authorList>
    </citation>
    <scope>NUCLEOTIDE SEQUENCE</scope>
    <source>
        <strain evidence="1">RL-1</strain>
    </source>
</reference>
<sequence length="40" mass="4608">MIQSRIECGTLSTRAANGKTSDRDMWRLRTTNRGLIRREG</sequence>
<keyword evidence="2" id="KW-1185">Reference proteome</keyword>
<dbReference type="Proteomes" id="UP000672032">
    <property type="component" value="Chromosome 6"/>
</dbReference>
<evidence type="ECO:0000313" key="1">
    <source>
        <dbReference type="EMBL" id="QSZ35718.1"/>
    </source>
</evidence>